<name>K9DUU2_9BACE</name>
<dbReference type="PATRIC" id="fig|742727.4.peg.5076"/>
<dbReference type="AlphaFoldDB" id="K9DUU2"/>
<dbReference type="eggNOG" id="COG1569">
    <property type="taxonomic scope" value="Bacteria"/>
</dbReference>
<organism evidence="2 3">
    <name type="scientific">Bacteroides oleiciplenus YIT 12058</name>
    <dbReference type="NCBI Taxonomy" id="742727"/>
    <lineage>
        <taxon>Bacteria</taxon>
        <taxon>Pseudomonadati</taxon>
        <taxon>Bacteroidota</taxon>
        <taxon>Bacteroidia</taxon>
        <taxon>Bacteroidales</taxon>
        <taxon>Bacteroidaceae</taxon>
        <taxon>Bacteroides</taxon>
    </lineage>
</organism>
<dbReference type="STRING" id="742727.HMPREF9447_04974"/>
<dbReference type="PANTHER" id="PTHR34610:SF3">
    <property type="entry name" value="SSL7007 PROTEIN"/>
    <property type="match status" value="1"/>
</dbReference>
<dbReference type="SUPFAM" id="SSF88723">
    <property type="entry name" value="PIN domain-like"/>
    <property type="match status" value="1"/>
</dbReference>
<protein>
    <recommendedName>
        <fullName evidence="1">PIN domain-containing protein</fullName>
    </recommendedName>
</protein>
<dbReference type="InterPro" id="IPR002850">
    <property type="entry name" value="PIN_toxin-like"/>
</dbReference>
<accession>K9DUU2</accession>
<evidence type="ECO:0000259" key="1">
    <source>
        <dbReference type="SMART" id="SM00670"/>
    </source>
</evidence>
<dbReference type="Proteomes" id="UP000009872">
    <property type="component" value="Unassembled WGS sequence"/>
</dbReference>
<keyword evidence="3" id="KW-1185">Reference proteome</keyword>
<dbReference type="NCBIfam" id="TIGR00305">
    <property type="entry name" value="putative toxin-antitoxin system toxin component, PIN family"/>
    <property type="match status" value="1"/>
</dbReference>
<reference evidence="2 3" key="1">
    <citation type="submission" date="2012-09" db="EMBL/GenBank/DDBJ databases">
        <title>The Genome Sequence of Bacteroides oleiciplenus YIT 12058.</title>
        <authorList>
            <consortium name="The Broad Institute Genome Sequencing Platform"/>
            <person name="Earl A."/>
            <person name="Ward D."/>
            <person name="Feldgarden M."/>
            <person name="Gevers D."/>
            <person name="Morotomi M."/>
            <person name="Walker B."/>
            <person name="Young S.K."/>
            <person name="Zeng Q."/>
            <person name="Gargeya S."/>
            <person name="Fitzgerald M."/>
            <person name="Haas B."/>
            <person name="Abouelleil A."/>
            <person name="Alvarado L."/>
            <person name="Arachchi H.M."/>
            <person name="Berlin A.M."/>
            <person name="Chapman S.B."/>
            <person name="Goldberg J."/>
            <person name="Griggs A."/>
            <person name="Gujja S."/>
            <person name="Hansen M."/>
            <person name="Howarth C."/>
            <person name="Imamovic A."/>
            <person name="Larimer J."/>
            <person name="McCowen C."/>
            <person name="Montmayeur A."/>
            <person name="Murphy C."/>
            <person name="Neiman D."/>
            <person name="Pearson M."/>
            <person name="Priest M."/>
            <person name="Roberts A."/>
            <person name="Saif S."/>
            <person name="Shea T."/>
            <person name="Sisk P."/>
            <person name="Sykes S."/>
            <person name="Wortman J."/>
            <person name="Nusbaum C."/>
            <person name="Birren B."/>
        </authorList>
    </citation>
    <scope>NUCLEOTIDE SEQUENCE [LARGE SCALE GENOMIC DNA]</scope>
    <source>
        <strain evidence="2 3">YIT 12058</strain>
    </source>
</reference>
<feature type="domain" description="PIN" evidence="1">
    <location>
        <begin position="7"/>
        <end position="119"/>
    </location>
</feature>
<gene>
    <name evidence="2" type="ORF">HMPREF9447_04974</name>
</gene>
<dbReference type="InterPro" id="IPR002716">
    <property type="entry name" value="PIN_dom"/>
</dbReference>
<dbReference type="EMBL" id="ADLF01000023">
    <property type="protein sequence ID" value="EKU88228.1"/>
    <property type="molecule type" value="Genomic_DNA"/>
</dbReference>
<dbReference type="SMART" id="SM00670">
    <property type="entry name" value="PINc"/>
    <property type="match status" value="1"/>
</dbReference>
<dbReference type="RefSeq" id="WP_009132365.1">
    <property type="nucleotide sequence ID" value="NZ_JH992945.1"/>
</dbReference>
<dbReference type="InterPro" id="IPR029060">
    <property type="entry name" value="PIN-like_dom_sf"/>
</dbReference>
<dbReference type="PANTHER" id="PTHR34610">
    <property type="entry name" value="SSL7007 PROTEIN"/>
    <property type="match status" value="1"/>
</dbReference>
<evidence type="ECO:0000313" key="3">
    <source>
        <dbReference type="Proteomes" id="UP000009872"/>
    </source>
</evidence>
<dbReference type="Pfam" id="PF13470">
    <property type="entry name" value="PIN_3"/>
    <property type="match status" value="1"/>
</dbReference>
<comment type="caution">
    <text evidence="2">The sequence shown here is derived from an EMBL/GenBank/DDBJ whole genome shotgun (WGS) entry which is preliminary data.</text>
</comment>
<evidence type="ECO:0000313" key="2">
    <source>
        <dbReference type="EMBL" id="EKU88228.1"/>
    </source>
</evidence>
<proteinExistence type="predicted"/>
<sequence length="161" mass="18286">MKNDCGIKIIVDTNLWISFLIGKKLSCLLELISNGNIELVVSQELLDEITDVALRPKFAKYFSKEHFDMLWEFVTQETLYYKIDNISSRCRDPKDDYLLELALESGADYLITGDKDLLIVEKIGSCQIVTAIEFDALASSLGYSSLLHEDLEDYYAIVIGE</sequence>
<dbReference type="HOGENOM" id="CLU_116617_3_2_10"/>
<dbReference type="Gene3D" id="3.40.50.1010">
    <property type="entry name" value="5'-nuclease"/>
    <property type="match status" value="1"/>
</dbReference>